<dbReference type="Proteomes" id="UP001501671">
    <property type="component" value="Unassembled WGS sequence"/>
</dbReference>
<evidence type="ECO:0000259" key="5">
    <source>
        <dbReference type="PROSITE" id="PS50893"/>
    </source>
</evidence>
<dbReference type="InterPro" id="IPR050093">
    <property type="entry name" value="ABC_SmlMolc_Importer"/>
</dbReference>
<dbReference type="GO" id="GO:0005524">
    <property type="term" value="F:ATP binding"/>
    <property type="evidence" value="ECO:0007669"/>
    <property type="project" value="UniProtKB-KW"/>
</dbReference>
<dbReference type="PROSITE" id="PS50893">
    <property type="entry name" value="ABC_TRANSPORTER_2"/>
    <property type="match status" value="1"/>
</dbReference>
<name>A0ABP8GPB1_9BURK</name>
<protein>
    <submittedName>
        <fullName evidence="6">ABC transporter ATP-binding protein</fullName>
    </submittedName>
</protein>
<keyword evidence="2" id="KW-0472">Membrane</keyword>
<dbReference type="InterPro" id="IPR013611">
    <property type="entry name" value="Transp-assoc_OB_typ2"/>
</dbReference>
<dbReference type="InterPro" id="IPR008995">
    <property type="entry name" value="Mo/tungstate-bd_C_term_dom"/>
</dbReference>
<proteinExistence type="predicted"/>
<organism evidence="6 7">
    <name type="scientific">Pigmentiphaga soli</name>
    <dbReference type="NCBI Taxonomy" id="1007095"/>
    <lineage>
        <taxon>Bacteria</taxon>
        <taxon>Pseudomonadati</taxon>
        <taxon>Pseudomonadota</taxon>
        <taxon>Betaproteobacteria</taxon>
        <taxon>Burkholderiales</taxon>
        <taxon>Alcaligenaceae</taxon>
        <taxon>Pigmentiphaga</taxon>
    </lineage>
</organism>
<dbReference type="InterPro" id="IPR027417">
    <property type="entry name" value="P-loop_NTPase"/>
</dbReference>
<evidence type="ECO:0000256" key="4">
    <source>
        <dbReference type="ARBA" id="ARBA00022840"/>
    </source>
</evidence>
<evidence type="ECO:0000313" key="6">
    <source>
        <dbReference type="EMBL" id="GAA4327865.1"/>
    </source>
</evidence>
<dbReference type="Pfam" id="PF00005">
    <property type="entry name" value="ABC_tran"/>
    <property type="match status" value="1"/>
</dbReference>
<dbReference type="Gene3D" id="2.40.50.100">
    <property type="match status" value="1"/>
</dbReference>
<feature type="domain" description="ABC transporter" evidence="5">
    <location>
        <begin position="3"/>
        <end position="233"/>
    </location>
</feature>
<evidence type="ECO:0000313" key="7">
    <source>
        <dbReference type="Proteomes" id="UP001501671"/>
    </source>
</evidence>
<dbReference type="InterPro" id="IPR017871">
    <property type="entry name" value="ABC_transporter-like_CS"/>
</dbReference>
<keyword evidence="2" id="KW-1003">Cell membrane</keyword>
<dbReference type="Gene3D" id="3.40.50.300">
    <property type="entry name" value="P-loop containing nucleotide triphosphate hydrolases"/>
    <property type="match status" value="1"/>
</dbReference>
<comment type="caution">
    <text evidence="6">The sequence shown here is derived from an EMBL/GenBank/DDBJ whole genome shotgun (WGS) entry which is preliminary data.</text>
</comment>
<dbReference type="EMBL" id="BAABFO010000005">
    <property type="protein sequence ID" value="GAA4327865.1"/>
    <property type="molecule type" value="Genomic_DNA"/>
</dbReference>
<dbReference type="SUPFAM" id="SSF52540">
    <property type="entry name" value="P-loop containing nucleoside triphosphate hydrolases"/>
    <property type="match status" value="1"/>
</dbReference>
<dbReference type="SUPFAM" id="SSF50331">
    <property type="entry name" value="MOP-like"/>
    <property type="match status" value="1"/>
</dbReference>
<gene>
    <name evidence="6" type="ORF">GCM10023144_12970</name>
</gene>
<keyword evidence="1" id="KW-0813">Transport</keyword>
<keyword evidence="3" id="KW-0547">Nucleotide-binding</keyword>
<sequence length="363" mass="38983">MSLVVRKLSKRYGVVKALDDVDMVIEKGSFTTLLGPSGSGKSTLLMCMAGFIEPTSGEIELNGRSLVGVLPEKRGLGVVFQGYALFPTMTVARNIAFPLRMRGWSAADIDRAVRRMLQLVQLESFAGRKPAELSGGQQQRVALARALSFNPEIVLLDEPLSALDRALRESLRAELKEIHRSTGTTFVMVTHDQEEALSLSQKIVVLNGGRVEQQGDPVDIYLRPRTLFASRFVGMANLFEVTVSAVEDGVAVCALPDGGRLFAPVDPGRPFCAGDKAVLCVRPESVEAGESPAAPGAAVNVQRGRLVSDCFEGFDRILEVDTAAGLQKVRLRAAGAQRRFDVGQPLTLSWPASAGHLIAAQAA</sequence>
<dbReference type="InterPro" id="IPR003439">
    <property type="entry name" value="ABC_transporter-like_ATP-bd"/>
</dbReference>
<reference evidence="7" key="1">
    <citation type="journal article" date="2019" name="Int. J. Syst. Evol. Microbiol.">
        <title>The Global Catalogue of Microorganisms (GCM) 10K type strain sequencing project: providing services to taxonomists for standard genome sequencing and annotation.</title>
        <authorList>
            <consortium name="The Broad Institute Genomics Platform"/>
            <consortium name="The Broad Institute Genome Sequencing Center for Infectious Disease"/>
            <person name="Wu L."/>
            <person name="Ma J."/>
        </authorList>
    </citation>
    <scope>NUCLEOTIDE SEQUENCE [LARGE SCALE GENOMIC DNA]</scope>
    <source>
        <strain evidence="7">JCM 17666</strain>
    </source>
</reference>
<accession>A0ABP8GPB1</accession>
<dbReference type="InterPro" id="IPR003593">
    <property type="entry name" value="AAA+_ATPase"/>
</dbReference>
<dbReference type="SMART" id="SM00382">
    <property type="entry name" value="AAA"/>
    <property type="match status" value="1"/>
</dbReference>
<keyword evidence="7" id="KW-1185">Reference proteome</keyword>
<keyword evidence="4 6" id="KW-0067">ATP-binding</keyword>
<dbReference type="PANTHER" id="PTHR42781">
    <property type="entry name" value="SPERMIDINE/PUTRESCINE IMPORT ATP-BINDING PROTEIN POTA"/>
    <property type="match status" value="1"/>
</dbReference>
<dbReference type="RefSeq" id="WP_345247525.1">
    <property type="nucleotide sequence ID" value="NZ_BAABFO010000005.1"/>
</dbReference>
<dbReference type="Pfam" id="PF08402">
    <property type="entry name" value="TOBE_2"/>
    <property type="match status" value="1"/>
</dbReference>
<evidence type="ECO:0000256" key="3">
    <source>
        <dbReference type="ARBA" id="ARBA00022741"/>
    </source>
</evidence>
<evidence type="ECO:0000256" key="2">
    <source>
        <dbReference type="ARBA" id="ARBA00022475"/>
    </source>
</evidence>
<dbReference type="PROSITE" id="PS00211">
    <property type="entry name" value="ABC_TRANSPORTER_1"/>
    <property type="match status" value="1"/>
</dbReference>
<evidence type="ECO:0000256" key="1">
    <source>
        <dbReference type="ARBA" id="ARBA00022448"/>
    </source>
</evidence>
<dbReference type="PANTHER" id="PTHR42781:SF4">
    <property type="entry name" value="SPERMIDINE_PUTRESCINE IMPORT ATP-BINDING PROTEIN POTA"/>
    <property type="match status" value="1"/>
</dbReference>